<dbReference type="InterPro" id="IPR020843">
    <property type="entry name" value="ER"/>
</dbReference>
<feature type="region of interest" description="Disordered" evidence="1">
    <location>
        <begin position="1"/>
        <end position="22"/>
    </location>
</feature>
<dbReference type="PANTHER" id="PTHR45033">
    <property type="match status" value="1"/>
</dbReference>
<feature type="domain" description="Enoyl reductase (ER)" evidence="2">
    <location>
        <begin position="15"/>
        <end position="338"/>
    </location>
</feature>
<dbReference type="Pfam" id="PF08240">
    <property type="entry name" value="ADH_N"/>
    <property type="match status" value="1"/>
</dbReference>
<name>A0A8K0RQY6_9HYPO</name>
<reference evidence="3" key="1">
    <citation type="journal article" date="2021" name="Nat. Commun.">
        <title>Genetic determinants of endophytism in the Arabidopsis root mycobiome.</title>
        <authorList>
            <person name="Mesny F."/>
            <person name="Miyauchi S."/>
            <person name="Thiergart T."/>
            <person name="Pickel B."/>
            <person name="Atanasova L."/>
            <person name="Karlsson M."/>
            <person name="Huettel B."/>
            <person name="Barry K.W."/>
            <person name="Haridas S."/>
            <person name="Chen C."/>
            <person name="Bauer D."/>
            <person name="Andreopoulos W."/>
            <person name="Pangilinan J."/>
            <person name="LaButti K."/>
            <person name="Riley R."/>
            <person name="Lipzen A."/>
            <person name="Clum A."/>
            <person name="Drula E."/>
            <person name="Henrissat B."/>
            <person name="Kohler A."/>
            <person name="Grigoriev I.V."/>
            <person name="Martin F.M."/>
            <person name="Hacquard S."/>
        </authorList>
    </citation>
    <scope>NUCLEOTIDE SEQUENCE</scope>
    <source>
        <strain evidence="3">MPI-SDFR-AT-0068</strain>
    </source>
</reference>
<comment type="caution">
    <text evidence="3">The sequence shown here is derived from an EMBL/GenBank/DDBJ whole genome shotgun (WGS) entry which is preliminary data.</text>
</comment>
<evidence type="ECO:0000313" key="3">
    <source>
        <dbReference type="EMBL" id="KAH7235475.1"/>
    </source>
</evidence>
<evidence type="ECO:0000259" key="2">
    <source>
        <dbReference type="SMART" id="SM00829"/>
    </source>
</evidence>
<sequence>MSKTKAVQLASHEDGKSSPELVEKSLPSLGRHDVMIRVEAASLNYRDMALLKGDYPMATKEGIVPLSDGAGEVIAVGQDVKRVKTGDRVAVACTTDWIGGSFVEEYKQTSVGFNVDGLLSQQAIFPDIALVRIPDYMSYIEAASLPCAAVTAWNCLNKIEPLQPGQTILIQGTGGVSLFALQFAKIFNARVLAITSSDEKAAKLKELGADAVINYSTHPDWDREVMALTDGKGVDRVLDIAGEKTIVKSAASTKVTGVVVIIGFASGFGGGLPPIDILSRSLTVTGSTIGPRTDFEAMLKAMAQSEVKPVIDQVFPFADYRKAYERLESGKHVGKVVIKISD</sequence>
<organism evidence="3 4">
    <name type="scientific">Fusarium tricinctum</name>
    <dbReference type="NCBI Taxonomy" id="61284"/>
    <lineage>
        <taxon>Eukaryota</taxon>
        <taxon>Fungi</taxon>
        <taxon>Dikarya</taxon>
        <taxon>Ascomycota</taxon>
        <taxon>Pezizomycotina</taxon>
        <taxon>Sordariomycetes</taxon>
        <taxon>Hypocreomycetidae</taxon>
        <taxon>Hypocreales</taxon>
        <taxon>Nectriaceae</taxon>
        <taxon>Fusarium</taxon>
        <taxon>Fusarium tricinctum species complex</taxon>
    </lineage>
</organism>
<dbReference type="Gene3D" id="3.40.50.720">
    <property type="entry name" value="NAD(P)-binding Rossmann-like Domain"/>
    <property type="match status" value="1"/>
</dbReference>
<protein>
    <submittedName>
        <fullName evidence="3">Alcohol dehydrogenase</fullName>
    </submittedName>
</protein>
<dbReference type="InterPro" id="IPR011032">
    <property type="entry name" value="GroES-like_sf"/>
</dbReference>
<keyword evidence="4" id="KW-1185">Reference proteome</keyword>
<feature type="compositionally biased region" description="Basic and acidic residues" evidence="1">
    <location>
        <begin position="11"/>
        <end position="22"/>
    </location>
</feature>
<dbReference type="InterPro" id="IPR036291">
    <property type="entry name" value="NAD(P)-bd_dom_sf"/>
</dbReference>
<dbReference type="GO" id="GO:0016491">
    <property type="term" value="F:oxidoreductase activity"/>
    <property type="evidence" value="ECO:0007669"/>
    <property type="project" value="InterPro"/>
</dbReference>
<dbReference type="SUPFAM" id="SSF50129">
    <property type="entry name" value="GroES-like"/>
    <property type="match status" value="1"/>
</dbReference>
<dbReference type="InterPro" id="IPR013154">
    <property type="entry name" value="ADH-like_N"/>
</dbReference>
<dbReference type="InterPro" id="IPR013149">
    <property type="entry name" value="ADH-like_C"/>
</dbReference>
<dbReference type="OrthoDB" id="3509362at2759"/>
<dbReference type="AlphaFoldDB" id="A0A8K0RQY6"/>
<dbReference type="InterPro" id="IPR052711">
    <property type="entry name" value="Zinc_ADH-like"/>
</dbReference>
<dbReference type="Gene3D" id="3.90.180.10">
    <property type="entry name" value="Medium-chain alcohol dehydrogenases, catalytic domain"/>
    <property type="match status" value="1"/>
</dbReference>
<evidence type="ECO:0000256" key="1">
    <source>
        <dbReference type="SAM" id="MobiDB-lite"/>
    </source>
</evidence>
<accession>A0A8K0RQY6</accession>
<dbReference type="Proteomes" id="UP000813427">
    <property type="component" value="Unassembled WGS sequence"/>
</dbReference>
<dbReference type="SMART" id="SM00829">
    <property type="entry name" value="PKS_ER"/>
    <property type="match status" value="1"/>
</dbReference>
<proteinExistence type="predicted"/>
<dbReference type="PANTHER" id="PTHR45033:SF2">
    <property type="entry name" value="ZINC-TYPE ALCOHOL DEHYDROGENASE-LIKE PROTEIN C1773.06C"/>
    <property type="match status" value="1"/>
</dbReference>
<dbReference type="CDD" id="cd08276">
    <property type="entry name" value="MDR7"/>
    <property type="match status" value="1"/>
</dbReference>
<dbReference type="EMBL" id="JAGPXF010000007">
    <property type="protein sequence ID" value="KAH7235475.1"/>
    <property type="molecule type" value="Genomic_DNA"/>
</dbReference>
<dbReference type="Pfam" id="PF00107">
    <property type="entry name" value="ADH_zinc_N"/>
    <property type="match status" value="1"/>
</dbReference>
<dbReference type="SUPFAM" id="SSF51735">
    <property type="entry name" value="NAD(P)-binding Rossmann-fold domains"/>
    <property type="match status" value="1"/>
</dbReference>
<evidence type="ECO:0000313" key="4">
    <source>
        <dbReference type="Proteomes" id="UP000813427"/>
    </source>
</evidence>
<gene>
    <name evidence="3" type="ORF">BKA59DRAFT_515995</name>
</gene>